<organism evidence="1 2">
    <name type="scientific">Klebsiella variicola</name>
    <dbReference type="NCBI Taxonomy" id="244366"/>
    <lineage>
        <taxon>Bacteria</taxon>
        <taxon>Pseudomonadati</taxon>
        <taxon>Pseudomonadota</taxon>
        <taxon>Gammaproteobacteria</taxon>
        <taxon>Enterobacterales</taxon>
        <taxon>Enterobacteriaceae</taxon>
        <taxon>Klebsiella/Raoultella group</taxon>
        <taxon>Klebsiella</taxon>
        <taxon>Klebsiella pneumoniae complex</taxon>
    </lineage>
</organism>
<proteinExistence type="predicted"/>
<gene>
    <name evidence="1" type="ORF">NCTC9177_05677</name>
</gene>
<dbReference type="EMBL" id="UGKR01000003">
    <property type="protein sequence ID" value="STS91758.1"/>
    <property type="molecule type" value="Genomic_DNA"/>
</dbReference>
<protein>
    <submittedName>
        <fullName evidence="1">Uncharacterized protein</fullName>
    </submittedName>
</protein>
<dbReference type="AlphaFoldDB" id="A0A7H4MN58"/>
<sequence>MFQRVEDLFCQTVRDARYFSNFLDAGLLQPLQPTHILQQHLATLRPTPSIVSSELVLFTFARFLRCPEIA</sequence>
<reference evidence="1 2" key="1">
    <citation type="submission" date="2018-06" db="EMBL/GenBank/DDBJ databases">
        <authorList>
            <consortium name="Pathogen Informatics"/>
            <person name="Doyle S."/>
        </authorList>
    </citation>
    <scope>NUCLEOTIDE SEQUENCE [LARGE SCALE GENOMIC DNA]</scope>
    <source>
        <strain evidence="1 2">NCTC9177</strain>
    </source>
</reference>
<comment type="caution">
    <text evidence="1">The sequence shown here is derived from an EMBL/GenBank/DDBJ whole genome shotgun (WGS) entry which is preliminary data.</text>
</comment>
<evidence type="ECO:0000313" key="1">
    <source>
        <dbReference type="EMBL" id="STS91758.1"/>
    </source>
</evidence>
<accession>A0A7H4MN58</accession>
<dbReference type="Proteomes" id="UP000254545">
    <property type="component" value="Unassembled WGS sequence"/>
</dbReference>
<name>A0A7H4MN58_KLEVA</name>
<evidence type="ECO:0000313" key="2">
    <source>
        <dbReference type="Proteomes" id="UP000254545"/>
    </source>
</evidence>